<dbReference type="OrthoDB" id="9806009at2"/>
<organism evidence="3 4">
    <name type="scientific">Rubricoccus marinus</name>
    <dbReference type="NCBI Taxonomy" id="716817"/>
    <lineage>
        <taxon>Bacteria</taxon>
        <taxon>Pseudomonadati</taxon>
        <taxon>Rhodothermota</taxon>
        <taxon>Rhodothermia</taxon>
        <taxon>Rhodothermales</taxon>
        <taxon>Rubricoccaceae</taxon>
        <taxon>Rubricoccus</taxon>
    </lineage>
</organism>
<dbReference type="AlphaFoldDB" id="A0A259U1X3"/>
<keyword evidence="1" id="KW-0732">Signal</keyword>
<dbReference type="InterPro" id="IPR017853">
    <property type="entry name" value="GH"/>
</dbReference>
<feature type="signal peptide" evidence="1">
    <location>
        <begin position="1"/>
        <end position="20"/>
    </location>
</feature>
<protein>
    <recommendedName>
        <fullName evidence="2">Glycosyl hydrolase family 13 catalytic domain-containing protein</fullName>
    </recommendedName>
</protein>
<keyword evidence="4" id="KW-1185">Reference proteome</keyword>
<dbReference type="SUPFAM" id="SSF81296">
    <property type="entry name" value="E set domains"/>
    <property type="match status" value="1"/>
</dbReference>
<sequence>MRPFLPLASLAALILLAACATPPADSTAALADAVTDAPGDPLAEPVPVVRVVAGRADTLLVQDWMGADVRPVFESHADVSVESLGDRFVVRARDGFSGVAAVPYVARGAALALPVNVSVEPEVTFAFTPDVTAASGAPEVFVIGGFNDWSRTADPLEDRGDGTLARTRPVAPGRYEYKLTVDGAEVLDPANAETAPNPFGDFNNILVVEPPGEGRLGLRLLPPFTEDQIEFEALRTDREGAPMEVDLEPEDVVALIGNVRIPDEAMEVHGTEFLIGLRPLPGMPDLTGHRVLRVAASAGGVASDWREVLLYNGLPLANAQAEGRAPEASGETETWHDQIIYQVVLDRFANGDPTNDARVDPDSVLAPAQYHGGDLAGLRQKLREGYFRDLGVTALWISPVYDNPNHSEVEFPPPHRRYTGYHGYWPIAPRKVDEHLGDIGLLREVVDEAHAQGLRVLLDFVANHTHEDHPYFRENRDWFGTLELPDGSLNLRRWDDYRLTTWFEPYLPSFDYSASPEAVEQMTSDAVWWLQASGADGFRHDAVKHIPSLFWRRLTQRLHEELPDRDLFQIGETFGSHALVGSYVRPGQLDAQFEFNQYDAAISGLARGGSLAALAGAVEEGLRQYGPLHLMGNLLNSHDKTRFLAILENDTPPEADAVQIGFDNPPVRDQAGSLARLELGLAYVLTVPGVPVLYYGDEIGMTGAADPDNRRDMRWGADVTPEERAHRARVSQLARLRQRLPALRHGTYETMQASETLWVFRRDSPGQTVVVALNTGAEPVRFTAPPEANPASSGWGGARDAFDEPARVASDDGGLRFTVPAGGYRVLVR</sequence>
<comment type="caution">
    <text evidence="3">The sequence shown here is derived from an EMBL/GenBank/DDBJ whole genome shotgun (WGS) entry which is preliminary data.</text>
</comment>
<dbReference type="GO" id="GO:0005975">
    <property type="term" value="P:carbohydrate metabolic process"/>
    <property type="evidence" value="ECO:0007669"/>
    <property type="project" value="InterPro"/>
</dbReference>
<dbReference type="Gene3D" id="2.60.40.10">
    <property type="entry name" value="Immunoglobulins"/>
    <property type="match status" value="1"/>
</dbReference>
<dbReference type="SMART" id="SM00642">
    <property type="entry name" value="Aamy"/>
    <property type="match status" value="1"/>
</dbReference>
<gene>
    <name evidence="3" type="ORF">BSZ36_13670</name>
</gene>
<dbReference type="Pfam" id="PF00128">
    <property type="entry name" value="Alpha-amylase"/>
    <property type="match status" value="1"/>
</dbReference>
<proteinExistence type="predicted"/>
<dbReference type="Pfam" id="PF16561">
    <property type="entry name" value="AMPK1_CBM"/>
    <property type="match status" value="1"/>
</dbReference>
<dbReference type="InterPro" id="IPR032640">
    <property type="entry name" value="AMPK1_CBM"/>
</dbReference>
<dbReference type="CDD" id="cd02859">
    <property type="entry name" value="E_set_AMPKbeta_like_N"/>
    <property type="match status" value="1"/>
</dbReference>
<dbReference type="Proteomes" id="UP000216446">
    <property type="component" value="Unassembled WGS sequence"/>
</dbReference>
<reference evidence="3 4" key="1">
    <citation type="submission" date="2016-11" db="EMBL/GenBank/DDBJ databases">
        <title>Study of marine rhodopsin-containing bacteria.</title>
        <authorList>
            <person name="Yoshizawa S."/>
            <person name="Kumagai Y."/>
            <person name="Kogure K."/>
        </authorList>
    </citation>
    <scope>NUCLEOTIDE SEQUENCE [LARGE SCALE GENOMIC DNA]</scope>
    <source>
        <strain evidence="3 4">SG-29</strain>
    </source>
</reference>
<feature type="chain" id="PRO_5011994525" description="Glycosyl hydrolase family 13 catalytic domain-containing protein" evidence="1">
    <location>
        <begin position="21"/>
        <end position="829"/>
    </location>
</feature>
<name>A0A259U1X3_9BACT</name>
<dbReference type="InterPro" id="IPR014756">
    <property type="entry name" value="Ig_E-set"/>
</dbReference>
<evidence type="ECO:0000313" key="4">
    <source>
        <dbReference type="Proteomes" id="UP000216446"/>
    </source>
</evidence>
<dbReference type="InterPro" id="IPR013780">
    <property type="entry name" value="Glyco_hydro_b"/>
</dbReference>
<dbReference type="Gene3D" id="3.20.20.80">
    <property type="entry name" value="Glycosidases"/>
    <property type="match status" value="1"/>
</dbReference>
<dbReference type="InParanoid" id="A0A259U1X3"/>
<dbReference type="RefSeq" id="WP_094549867.1">
    <property type="nucleotide sequence ID" value="NZ_MQWB01000001.1"/>
</dbReference>
<dbReference type="SUPFAM" id="SSF51011">
    <property type="entry name" value="Glycosyl hydrolase domain"/>
    <property type="match status" value="1"/>
</dbReference>
<dbReference type="SUPFAM" id="SSF51445">
    <property type="entry name" value="(Trans)glycosidases"/>
    <property type="match status" value="1"/>
</dbReference>
<accession>A0A259U1X3</accession>
<evidence type="ECO:0000259" key="2">
    <source>
        <dbReference type="SMART" id="SM00642"/>
    </source>
</evidence>
<evidence type="ECO:0000256" key="1">
    <source>
        <dbReference type="SAM" id="SignalP"/>
    </source>
</evidence>
<dbReference type="PROSITE" id="PS51257">
    <property type="entry name" value="PROKAR_LIPOPROTEIN"/>
    <property type="match status" value="1"/>
</dbReference>
<dbReference type="InterPro" id="IPR006047">
    <property type="entry name" value="GH13_cat_dom"/>
</dbReference>
<feature type="domain" description="Glycosyl hydrolase family 13 catalytic" evidence="2">
    <location>
        <begin position="342"/>
        <end position="737"/>
    </location>
</feature>
<dbReference type="Gene3D" id="2.60.40.1180">
    <property type="entry name" value="Golgi alpha-mannosidase II"/>
    <property type="match status" value="1"/>
</dbReference>
<dbReference type="PANTHER" id="PTHR10357">
    <property type="entry name" value="ALPHA-AMYLASE FAMILY MEMBER"/>
    <property type="match status" value="1"/>
</dbReference>
<dbReference type="GO" id="GO:0016798">
    <property type="term" value="F:hydrolase activity, acting on glycosyl bonds"/>
    <property type="evidence" value="ECO:0007669"/>
    <property type="project" value="UniProtKB-KW"/>
</dbReference>
<evidence type="ECO:0000313" key="3">
    <source>
        <dbReference type="EMBL" id="OZC03936.1"/>
    </source>
</evidence>
<dbReference type="InterPro" id="IPR013783">
    <property type="entry name" value="Ig-like_fold"/>
</dbReference>
<dbReference type="EMBL" id="MQWB01000001">
    <property type="protein sequence ID" value="OZC03936.1"/>
    <property type="molecule type" value="Genomic_DNA"/>
</dbReference>